<reference evidence="1" key="2">
    <citation type="journal article" date="2015" name="Fish Shellfish Immunol.">
        <title>Early steps in the European eel (Anguilla anguilla)-Vibrio vulnificus interaction in the gills: Role of the RtxA13 toxin.</title>
        <authorList>
            <person name="Callol A."/>
            <person name="Pajuelo D."/>
            <person name="Ebbesson L."/>
            <person name="Teles M."/>
            <person name="MacKenzie S."/>
            <person name="Amaro C."/>
        </authorList>
    </citation>
    <scope>NUCLEOTIDE SEQUENCE</scope>
</reference>
<protein>
    <submittedName>
        <fullName evidence="1">Uncharacterized protein</fullName>
    </submittedName>
</protein>
<sequence length="40" mass="4857">MSNTFFIFIFVHIKHAFFGKHRSLALYIILRILINKIQHK</sequence>
<dbReference type="AlphaFoldDB" id="A0A0E9W8D6"/>
<organism evidence="1">
    <name type="scientific">Anguilla anguilla</name>
    <name type="common">European freshwater eel</name>
    <name type="synonym">Muraena anguilla</name>
    <dbReference type="NCBI Taxonomy" id="7936"/>
    <lineage>
        <taxon>Eukaryota</taxon>
        <taxon>Metazoa</taxon>
        <taxon>Chordata</taxon>
        <taxon>Craniata</taxon>
        <taxon>Vertebrata</taxon>
        <taxon>Euteleostomi</taxon>
        <taxon>Actinopterygii</taxon>
        <taxon>Neopterygii</taxon>
        <taxon>Teleostei</taxon>
        <taxon>Anguilliformes</taxon>
        <taxon>Anguillidae</taxon>
        <taxon>Anguilla</taxon>
    </lineage>
</organism>
<proteinExistence type="predicted"/>
<name>A0A0E9W8D6_ANGAN</name>
<accession>A0A0E9W8D6</accession>
<evidence type="ECO:0000313" key="1">
    <source>
        <dbReference type="EMBL" id="JAH86632.1"/>
    </source>
</evidence>
<reference evidence="1" key="1">
    <citation type="submission" date="2014-11" db="EMBL/GenBank/DDBJ databases">
        <authorList>
            <person name="Amaro Gonzalez C."/>
        </authorList>
    </citation>
    <scope>NUCLEOTIDE SEQUENCE</scope>
</reference>
<dbReference type="EMBL" id="GBXM01021945">
    <property type="protein sequence ID" value="JAH86632.1"/>
    <property type="molecule type" value="Transcribed_RNA"/>
</dbReference>